<evidence type="ECO:0000313" key="2">
    <source>
        <dbReference type="Proteomes" id="UP000474565"/>
    </source>
</evidence>
<evidence type="ECO:0000313" key="1">
    <source>
        <dbReference type="EMBL" id="MYM85094.1"/>
    </source>
</evidence>
<proteinExistence type="predicted"/>
<dbReference type="EMBL" id="WWCP01000048">
    <property type="protein sequence ID" value="MYM85094.1"/>
    <property type="molecule type" value="Genomic_DNA"/>
</dbReference>
<dbReference type="AlphaFoldDB" id="A0A6L8MST9"/>
<organism evidence="1 2">
    <name type="scientific">Duganella lactea</name>
    <dbReference type="NCBI Taxonomy" id="2692173"/>
    <lineage>
        <taxon>Bacteria</taxon>
        <taxon>Pseudomonadati</taxon>
        <taxon>Pseudomonadota</taxon>
        <taxon>Betaproteobacteria</taxon>
        <taxon>Burkholderiales</taxon>
        <taxon>Oxalobacteraceae</taxon>
        <taxon>Telluria group</taxon>
        <taxon>Duganella</taxon>
    </lineage>
</organism>
<protein>
    <submittedName>
        <fullName evidence="1">Uncharacterized protein</fullName>
    </submittedName>
</protein>
<name>A0A6L8MST9_9BURK</name>
<accession>A0A6L8MST9</accession>
<sequence>MTSADNRTDDRAHFDRAMKALESQVANVGAHITIDSTTRLAYAREIKAMAIRLEGDALMGKITWTEAANQAQETRNVVMEIFRRRSTPVGRAMAQSIKIKGYSLNELIARHTLRHYGENAVFTRLSSSQKNAVYASIVRSAGSARQEISTLLARLSYAGRGLIIISLGISAYNIATSSDKVSATGKEILSTSAGIGGGIAGGAIAGLACGPGAPICVTIGAFVGGTLAAFGIHCLW</sequence>
<comment type="caution">
    <text evidence="1">The sequence shown here is derived from an EMBL/GenBank/DDBJ whole genome shotgun (WGS) entry which is preliminary data.</text>
</comment>
<gene>
    <name evidence="1" type="ORF">GTP44_24505</name>
</gene>
<reference evidence="1 2" key="1">
    <citation type="submission" date="2019-12" db="EMBL/GenBank/DDBJ databases">
        <title>Novel species isolated from a subtropical stream in China.</title>
        <authorList>
            <person name="Lu H."/>
        </authorList>
    </citation>
    <scope>NUCLEOTIDE SEQUENCE [LARGE SCALE GENOMIC DNA]</scope>
    <source>
        <strain evidence="1 2">FT50W</strain>
    </source>
</reference>
<dbReference type="Proteomes" id="UP000474565">
    <property type="component" value="Unassembled WGS sequence"/>
</dbReference>